<evidence type="ECO:0000313" key="5">
    <source>
        <dbReference type="Proteomes" id="UP001214043"/>
    </source>
</evidence>
<dbReference type="EMBL" id="CP118166">
    <property type="protein sequence ID" value="WDI32862.1"/>
    <property type="molecule type" value="Genomic_DNA"/>
</dbReference>
<dbReference type="GO" id="GO:0006508">
    <property type="term" value="P:proteolysis"/>
    <property type="evidence" value="ECO:0007669"/>
    <property type="project" value="InterPro"/>
</dbReference>
<dbReference type="SUPFAM" id="SSF82171">
    <property type="entry name" value="DPP6 N-terminal domain-like"/>
    <property type="match status" value="1"/>
</dbReference>
<dbReference type="PANTHER" id="PTHR42776">
    <property type="entry name" value="SERINE PEPTIDASE S9 FAMILY MEMBER"/>
    <property type="match status" value="1"/>
</dbReference>
<dbReference type="Proteomes" id="UP001214043">
    <property type="component" value="Chromosome"/>
</dbReference>
<keyword evidence="1" id="KW-0378">Hydrolase</keyword>
<organism evidence="4 5">
    <name type="scientific">Hyphococcus flavus</name>
    <dbReference type="NCBI Taxonomy" id="1866326"/>
    <lineage>
        <taxon>Bacteria</taxon>
        <taxon>Pseudomonadati</taxon>
        <taxon>Pseudomonadota</taxon>
        <taxon>Alphaproteobacteria</taxon>
        <taxon>Parvularculales</taxon>
        <taxon>Parvularculaceae</taxon>
        <taxon>Hyphococcus</taxon>
    </lineage>
</organism>
<evidence type="ECO:0000259" key="3">
    <source>
        <dbReference type="Pfam" id="PF00326"/>
    </source>
</evidence>
<dbReference type="Gene3D" id="3.40.50.1820">
    <property type="entry name" value="alpha/beta hydrolase"/>
    <property type="match status" value="1"/>
</dbReference>
<feature type="chain" id="PRO_5042091257" evidence="2">
    <location>
        <begin position="28"/>
        <end position="667"/>
    </location>
</feature>
<protein>
    <submittedName>
        <fullName evidence="4">S9 family peptidase</fullName>
    </submittedName>
</protein>
<evidence type="ECO:0000256" key="2">
    <source>
        <dbReference type="SAM" id="SignalP"/>
    </source>
</evidence>
<dbReference type="RefSeq" id="WP_274494813.1">
    <property type="nucleotide sequence ID" value="NZ_CP118166.1"/>
</dbReference>
<dbReference type="Pfam" id="PF00326">
    <property type="entry name" value="Peptidase_S9"/>
    <property type="match status" value="1"/>
</dbReference>
<name>A0AAF0CIH4_9PROT</name>
<evidence type="ECO:0000256" key="1">
    <source>
        <dbReference type="ARBA" id="ARBA00022801"/>
    </source>
</evidence>
<dbReference type="InterPro" id="IPR029058">
    <property type="entry name" value="AB_hydrolase_fold"/>
</dbReference>
<feature type="domain" description="Peptidase S9 prolyl oligopeptidase catalytic" evidence="3">
    <location>
        <begin position="459"/>
        <end position="666"/>
    </location>
</feature>
<dbReference type="InterPro" id="IPR001375">
    <property type="entry name" value="Peptidase_S9_cat"/>
</dbReference>
<accession>A0AAF0CIH4</accession>
<feature type="signal peptide" evidence="2">
    <location>
        <begin position="1"/>
        <end position="27"/>
    </location>
</feature>
<evidence type="ECO:0000313" key="4">
    <source>
        <dbReference type="EMBL" id="WDI32862.1"/>
    </source>
</evidence>
<keyword evidence="5" id="KW-1185">Reference proteome</keyword>
<proteinExistence type="predicted"/>
<dbReference type="KEGG" id="hfl:PUV54_06585"/>
<reference evidence="4" key="1">
    <citation type="submission" date="2023-02" db="EMBL/GenBank/DDBJ databases">
        <title>Genome sequence of Hyphococcus flavus.</title>
        <authorList>
            <person name="Rong J.-C."/>
            <person name="Zhao Q."/>
            <person name="Yi M."/>
            <person name="Wu J.-Y."/>
        </authorList>
    </citation>
    <scope>NUCLEOTIDE SEQUENCE</scope>
    <source>
        <strain evidence="4">MCCC 1K03223</strain>
    </source>
</reference>
<dbReference type="AlphaFoldDB" id="A0AAF0CIH4"/>
<dbReference type="GO" id="GO:0004252">
    <property type="term" value="F:serine-type endopeptidase activity"/>
    <property type="evidence" value="ECO:0007669"/>
    <property type="project" value="TreeGrafter"/>
</dbReference>
<keyword evidence="2" id="KW-0732">Signal</keyword>
<dbReference type="SUPFAM" id="SSF53474">
    <property type="entry name" value="alpha/beta-Hydrolases"/>
    <property type="match status" value="1"/>
</dbReference>
<sequence>MKKQHLTTHAAILCSTVLAVFSTAANAQQATPEQFGAMPAIATVDLSPDGDTLAALQTINGERYVVFTELEKPDATPQGVGIGAAKAHRLEWAGDNHVLLLTSVSGNVQLSTGMKLMEFYRWIAISADDRNMEVLFQADPGAYVSDAGSLSALLPNEPDNVIMARWNSDARISSRQAGPSRLQSRASTEGYSLFDVNLNNGRNNQTFAGEEHTSDWVVEAGGEPVLRIDYDETKGERKIFRRREGSRNFDLIKTIQEEPGAPTISFYGMGKAPNRVITSYYTGDKRALVSYDINEAQGVEVLFQHEKYDFSDVIYDPVVATAIGVRYTDDFPRTHYLDLEVQSVQDSLDAALPDANVIIDAMSADGNKMVVRAVYPDRPDEIYIFDQASKNLAFYSSVSPAVADRIYATKSKFDYVTEDGLTINGYLTVPAGADKENLPLIVLPHGGPESRDDQSYDYWSFFYAARGYAVYQPNFRGSHGYGFAFRQAGFGEWGRKMQDDITNGVQKLITDGVVDPGRICIAGASYGGYAALAGATLTPDLYQCAVSVNGVADLPAMLGQEALDSEFGSAYWERRIGSRFRDTRQLEAVSPTYRAGNATAPIMLIHSKDDTVVPFYQSQRMAAALTEAGKPYEFIELEGEDHWLSFGPSRIEVLRQSINFIDQHIGD</sequence>
<dbReference type="PANTHER" id="PTHR42776:SF27">
    <property type="entry name" value="DIPEPTIDYL PEPTIDASE FAMILY MEMBER 6"/>
    <property type="match status" value="1"/>
</dbReference>
<gene>
    <name evidence="4" type="ORF">PUV54_06585</name>
</gene>